<dbReference type="Pfam" id="PF21943">
    <property type="entry name" value="TetR_C_46"/>
    <property type="match status" value="1"/>
</dbReference>
<dbReference type="Gene3D" id="1.10.10.60">
    <property type="entry name" value="Homeodomain-like"/>
    <property type="match status" value="1"/>
</dbReference>
<dbReference type="GO" id="GO:0003677">
    <property type="term" value="F:DNA binding"/>
    <property type="evidence" value="ECO:0007669"/>
    <property type="project" value="UniProtKB-UniRule"/>
</dbReference>
<name>A0A1G6R8F8_9PSEU</name>
<dbReference type="RefSeq" id="WP_091804442.1">
    <property type="nucleotide sequence ID" value="NZ_CP016353.1"/>
</dbReference>
<evidence type="ECO:0000313" key="4">
    <source>
        <dbReference type="EMBL" id="SDD00909.1"/>
    </source>
</evidence>
<dbReference type="STRING" id="530584.SAMN05421630_105164"/>
<sequence length="210" mass="23222">MTEPATRNERKERTRRALLDTALELLTDRGFAGLSLREVTKGAGIVPTAFYRHFASMDDLGIALVEESARTLHETLRAARRAHAASGDDVIAVSVRTLTEQVRAHEAHFRFLARQRYGGTDEVARAINVELRLFASGLAVDLARYDYLRDWSNDDLHMLAGLVVTAMLGTVLDLLEARGDGEAEARVAGTARKRLRLIGLGVPRWRSTGD</sequence>
<protein>
    <submittedName>
        <fullName evidence="4">DNA-binding transcriptional regulator, AcrR family</fullName>
    </submittedName>
</protein>
<dbReference type="InterPro" id="IPR050692">
    <property type="entry name" value="HTH_transcr_repressor_FabR"/>
</dbReference>
<reference evidence="4 5" key="1">
    <citation type="submission" date="2016-10" db="EMBL/GenBank/DDBJ databases">
        <authorList>
            <person name="de Groot N.N."/>
        </authorList>
    </citation>
    <scope>NUCLEOTIDE SEQUENCE [LARGE SCALE GENOMIC DNA]</scope>
    <source>
        <strain evidence="4 5">CGMCC 4.5506</strain>
    </source>
</reference>
<dbReference type="PANTHER" id="PTHR47752:SF1">
    <property type="entry name" value="HTH-TYPE TRANSCRIPTIONAL REPRESSOR FABR"/>
    <property type="match status" value="1"/>
</dbReference>
<dbReference type="Pfam" id="PF00440">
    <property type="entry name" value="TetR_N"/>
    <property type="match status" value="1"/>
</dbReference>
<keyword evidence="3" id="KW-0804">Transcription</keyword>
<dbReference type="Proteomes" id="UP000199494">
    <property type="component" value="Unassembled WGS sequence"/>
</dbReference>
<dbReference type="OrthoDB" id="8617654at2"/>
<dbReference type="EMBL" id="FMZE01000005">
    <property type="protein sequence ID" value="SDD00909.1"/>
    <property type="molecule type" value="Genomic_DNA"/>
</dbReference>
<dbReference type="PRINTS" id="PR00455">
    <property type="entry name" value="HTHTETR"/>
</dbReference>
<dbReference type="PANTHER" id="PTHR47752">
    <property type="entry name" value="HTH-TYPE TRANSCRIPTIONAL REPRESSOR FABR"/>
    <property type="match status" value="1"/>
</dbReference>
<evidence type="ECO:0000256" key="2">
    <source>
        <dbReference type="ARBA" id="ARBA00023125"/>
    </source>
</evidence>
<dbReference type="Gene3D" id="1.10.357.10">
    <property type="entry name" value="Tetracycline Repressor, domain 2"/>
    <property type="match status" value="1"/>
</dbReference>
<dbReference type="InterPro" id="IPR001647">
    <property type="entry name" value="HTH_TetR"/>
</dbReference>
<accession>A0A1G6R8F8</accession>
<keyword evidence="1" id="KW-0805">Transcription regulation</keyword>
<keyword evidence="2 4" id="KW-0238">DNA-binding</keyword>
<keyword evidence="5" id="KW-1185">Reference proteome</keyword>
<dbReference type="AlphaFoldDB" id="A0A1G6R8F8"/>
<dbReference type="InterPro" id="IPR009057">
    <property type="entry name" value="Homeodomain-like_sf"/>
</dbReference>
<evidence type="ECO:0000313" key="5">
    <source>
        <dbReference type="Proteomes" id="UP000199494"/>
    </source>
</evidence>
<dbReference type="InterPro" id="IPR054129">
    <property type="entry name" value="DesT_TetR_C"/>
</dbReference>
<evidence type="ECO:0000256" key="3">
    <source>
        <dbReference type="ARBA" id="ARBA00023163"/>
    </source>
</evidence>
<proteinExistence type="predicted"/>
<organism evidence="4 5">
    <name type="scientific">Prauserella marina</name>
    <dbReference type="NCBI Taxonomy" id="530584"/>
    <lineage>
        <taxon>Bacteria</taxon>
        <taxon>Bacillati</taxon>
        <taxon>Actinomycetota</taxon>
        <taxon>Actinomycetes</taxon>
        <taxon>Pseudonocardiales</taxon>
        <taxon>Pseudonocardiaceae</taxon>
        <taxon>Prauserella</taxon>
    </lineage>
</organism>
<dbReference type="SUPFAM" id="SSF46689">
    <property type="entry name" value="Homeodomain-like"/>
    <property type="match status" value="1"/>
</dbReference>
<evidence type="ECO:0000256" key="1">
    <source>
        <dbReference type="ARBA" id="ARBA00023015"/>
    </source>
</evidence>
<gene>
    <name evidence="4" type="ORF">SAMN05421630_105164</name>
</gene>
<dbReference type="PROSITE" id="PS50977">
    <property type="entry name" value="HTH_TETR_2"/>
    <property type="match status" value="1"/>
</dbReference>